<name>A0ABT3X458_9BACL</name>
<keyword evidence="2" id="KW-1185">Reference proteome</keyword>
<dbReference type="RefSeq" id="WP_267152932.1">
    <property type="nucleotide sequence ID" value="NZ_JAPMLT010000012.1"/>
</dbReference>
<dbReference type="EMBL" id="JAPMLT010000012">
    <property type="protein sequence ID" value="MCX7571683.1"/>
    <property type="molecule type" value="Genomic_DNA"/>
</dbReference>
<reference evidence="1 2" key="1">
    <citation type="submission" date="2022-11" db="EMBL/GenBank/DDBJ databases">
        <title>Study of microbial diversity in lake waters.</title>
        <authorList>
            <person name="Zhang J."/>
        </authorList>
    </citation>
    <scope>NUCLEOTIDE SEQUENCE [LARGE SCALE GENOMIC DNA]</scope>
    <source>
        <strain evidence="1 2">DT12</strain>
    </source>
</reference>
<organism evidence="1 2">
    <name type="scientific">Tumebacillus lacus</name>
    <dbReference type="NCBI Taxonomy" id="2995335"/>
    <lineage>
        <taxon>Bacteria</taxon>
        <taxon>Bacillati</taxon>
        <taxon>Bacillota</taxon>
        <taxon>Bacilli</taxon>
        <taxon>Bacillales</taxon>
        <taxon>Alicyclobacillaceae</taxon>
        <taxon>Tumebacillus</taxon>
    </lineage>
</organism>
<sequence>MQQYMEQKTAEMKAYVMECEQRFGMTSEEFLAYYRELESHGLEEEYDWYIYLSYLGKR</sequence>
<comment type="caution">
    <text evidence="1">The sequence shown here is derived from an EMBL/GenBank/DDBJ whole genome shotgun (WGS) entry which is preliminary data.</text>
</comment>
<gene>
    <name evidence="1" type="ORF">OS242_17205</name>
</gene>
<accession>A0ABT3X458</accession>
<dbReference type="Proteomes" id="UP001208017">
    <property type="component" value="Unassembled WGS sequence"/>
</dbReference>
<evidence type="ECO:0000313" key="1">
    <source>
        <dbReference type="EMBL" id="MCX7571683.1"/>
    </source>
</evidence>
<evidence type="ECO:0000313" key="2">
    <source>
        <dbReference type="Proteomes" id="UP001208017"/>
    </source>
</evidence>
<proteinExistence type="predicted"/>
<protein>
    <submittedName>
        <fullName evidence="1">Uncharacterized protein</fullName>
    </submittedName>
</protein>